<gene>
    <name evidence="2" type="ORF">R1sor_003258</name>
</gene>
<comment type="caution">
    <text evidence="2">The sequence shown here is derived from an EMBL/GenBank/DDBJ whole genome shotgun (WGS) entry which is preliminary data.</text>
</comment>
<dbReference type="EMBL" id="JBJQOH010000006">
    <property type="protein sequence ID" value="KAL3685236.1"/>
    <property type="molecule type" value="Genomic_DNA"/>
</dbReference>
<dbReference type="PANTHER" id="PTHR33116">
    <property type="entry name" value="REVERSE TRANSCRIPTASE ZINC-BINDING DOMAIN-CONTAINING PROTEIN-RELATED-RELATED"/>
    <property type="match status" value="1"/>
</dbReference>
<proteinExistence type="predicted"/>
<evidence type="ECO:0000313" key="2">
    <source>
        <dbReference type="EMBL" id="KAL3685236.1"/>
    </source>
</evidence>
<dbReference type="InterPro" id="IPR000477">
    <property type="entry name" value="RT_dom"/>
</dbReference>
<dbReference type="PROSITE" id="PS50878">
    <property type="entry name" value="RT_POL"/>
    <property type="match status" value="1"/>
</dbReference>
<protein>
    <recommendedName>
        <fullName evidence="1">Reverse transcriptase domain-containing protein</fullName>
    </recommendedName>
</protein>
<name>A0ABD3H2Q8_9MARC</name>
<reference evidence="2 3" key="1">
    <citation type="submission" date="2024-09" db="EMBL/GenBank/DDBJ databases">
        <title>Chromosome-scale assembly of Riccia sorocarpa.</title>
        <authorList>
            <person name="Paukszto L."/>
        </authorList>
    </citation>
    <scope>NUCLEOTIDE SEQUENCE [LARGE SCALE GENOMIC DNA]</scope>
    <source>
        <strain evidence="2">LP-2024</strain>
        <tissue evidence="2">Aerial parts of the thallus</tissue>
    </source>
</reference>
<dbReference type="PANTHER" id="PTHR33116:SF78">
    <property type="entry name" value="OS12G0587133 PROTEIN"/>
    <property type="match status" value="1"/>
</dbReference>
<evidence type="ECO:0000313" key="3">
    <source>
        <dbReference type="Proteomes" id="UP001633002"/>
    </source>
</evidence>
<dbReference type="Pfam" id="PF00078">
    <property type="entry name" value="RVT_1"/>
    <property type="match status" value="1"/>
</dbReference>
<keyword evidence="3" id="KW-1185">Reference proteome</keyword>
<sequence>MGREWAKWTNQEAIFIKLDFIKAYDRVCHSFLWKVLKKQGFDEQFINLVKGCTLEGTAKVFVNRSETLEIKVGRGVRQGCPLAPLLYALCSQPLMELLQIAIREGRISGVRIDHENSLVHQLFADDTGVFLAAQEGNFEQLKGILSLYESASGAKVNLTKSIIMPVGTGVVPEWVHTEGCQVVGAGQTFKYLGILSGVAVTVGASVEEVVLRIQQRINQWESHYLPWTARAILIKHVLSLIPSYIMLTIGCNRIEATKLERVCREFLWGSTHEGKQRRSLIAWKHIVKPKNVGGLGVSKFEDRVRALHSECGSEEDRHCLDWLKSIKGVDIQLHRISGWEWEGGRQIGSTWKQSNGFWMSLGRKKRSVCHYLSDKWGFEPNAGVWGKRWQQLWHGRSLMKHKLWIWRILRRGLCSMSKAATWQVSDGLCPFGCDTVECLEHVLWGCSRLQARRQWIVEVLLGETEVLMSLGQALDKALNTHSCNLGILILLGEMFRVTWHERNRWVFDGKIHSPRFEGL</sequence>
<dbReference type="CDD" id="cd01650">
    <property type="entry name" value="RT_nLTR_like"/>
    <property type="match status" value="1"/>
</dbReference>
<dbReference type="AlphaFoldDB" id="A0ABD3H2Q8"/>
<feature type="domain" description="Reverse transcriptase" evidence="1">
    <location>
        <begin position="1"/>
        <end position="196"/>
    </location>
</feature>
<accession>A0ABD3H2Q8</accession>
<dbReference type="Proteomes" id="UP001633002">
    <property type="component" value="Unassembled WGS sequence"/>
</dbReference>
<organism evidence="2 3">
    <name type="scientific">Riccia sorocarpa</name>
    <dbReference type="NCBI Taxonomy" id="122646"/>
    <lineage>
        <taxon>Eukaryota</taxon>
        <taxon>Viridiplantae</taxon>
        <taxon>Streptophyta</taxon>
        <taxon>Embryophyta</taxon>
        <taxon>Marchantiophyta</taxon>
        <taxon>Marchantiopsida</taxon>
        <taxon>Marchantiidae</taxon>
        <taxon>Marchantiales</taxon>
        <taxon>Ricciaceae</taxon>
        <taxon>Riccia</taxon>
    </lineage>
</organism>
<evidence type="ECO:0000259" key="1">
    <source>
        <dbReference type="PROSITE" id="PS50878"/>
    </source>
</evidence>